<dbReference type="VEuPathDB" id="FungiDB:VP01_316g3"/>
<accession>A0A0L6UYP2</accession>
<gene>
    <name evidence="1" type="ORF">VP01_316g3</name>
</gene>
<reference evidence="1 2" key="1">
    <citation type="submission" date="2015-08" db="EMBL/GenBank/DDBJ databases">
        <title>Next Generation Sequencing and Analysis of the Genome of Puccinia sorghi L Schw, the Causal Agent of Maize Common Rust.</title>
        <authorList>
            <person name="Rochi L."/>
            <person name="Burguener G."/>
            <person name="Darino M."/>
            <person name="Turjanski A."/>
            <person name="Kreff E."/>
            <person name="Dieguez M.J."/>
            <person name="Sacco F."/>
        </authorList>
    </citation>
    <scope>NUCLEOTIDE SEQUENCE [LARGE SCALE GENOMIC DNA]</scope>
    <source>
        <strain evidence="1 2">RO10H11247</strain>
    </source>
</reference>
<name>A0A0L6UYP2_9BASI</name>
<dbReference type="AlphaFoldDB" id="A0A0L6UYP2"/>
<comment type="caution">
    <text evidence="1">The sequence shown here is derived from an EMBL/GenBank/DDBJ whole genome shotgun (WGS) entry which is preliminary data.</text>
</comment>
<evidence type="ECO:0000313" key="1">
    <source>
        <dbReference type="EMBL" id="KNZ53663.1"/>
    </source>
</evidence>
<sequence>MSSVALLRGSRKENSCSRTFWCLWKPVKIKNPKAEKFIEAIMFNNMIGNYLICFDQTLLITVLTFSLLVNQLKILSPSPRLFCSNRLPQKLYQLVLKSNLVRNEPQTILPFFLFSSSFCLDFFKSLRVCVLCFQFFFSYISHDLLFFGSLGVSFLHQLDDSYDLLMILRDAVSSFQKVFPFPVLKYLDLLWNILQCIFSISTFLKYFQTQLFLGMALDVSEVRVSISELGLMGSRHDASQRKAEIWHQSQIYWMSPRQHSNICEFIFSTLTTIISMIQVLQQQSSNKLIINIFITNSSLLVWPELVVASIFITLKKKKLSQWPAVEMQHAPANLPSKLHMFAYVDVLAQSLCILSLPSDLTTEFSWDFLHAKCRQLSKFLLQCTLGLKDYFLGRSSADRSYYKYLLCLEISHTYLNIYSIFHTSIANWGIYKGAGTGDNPPVGKPLASPRGGYRIITLSPL</sequence>
<dbReference type="Proteomes" id="UP000037035">
    <property type="component" value="Unassembled WGS sequence"/>
</dbReference>
<dbReference type="EMBL" id="LAVV01008135">
    <property type="protein sequence ID" value="KNZ53663.1"/>
    <property type="molecule type" value="Genomic_DNA"/>
</dbReference>
<organism evidence="1 2">
    <name type="scientific">Puccinia sorghi</name>
    <dbReference type="NCBI Taxonomy" id="27349"/>
    <lineage>
        <taxon>Eukaryota</taxon>
        <taxon>Fungi</taxon>
        <taxon>Dikarya</taxon>
        <taxon>Basidiomycota</taxon>
        <taxon>Pucciniomycotina</taxon>
        <taxon>Pucciniomycetes</taxon>
        <taxon>Pucciniales</taxon>
        <taxon>Pucciniaceae</taxon>
        <taxon>Puccinia</taxon>
    </lineage>
</organism>
<evidence type="ECO:0000313" key="2">
    <source>
        <dbReference type="Proteomes" id="UP000037035"/>
    </source>
</evidence>
<proteinExistence type="predicted"/>
<keyword evidence="2" id="KW-1185">Reference proteome</keyword>
<protein>
    <submittedName>
        <fullName evidence="1">Uncharacterized protein</fullName>
    </submittedName>
</protein>